<evidence type="ECO:0000259" key="2">
    <source>
        <dbReference type="Pfam" id="PF00975"/>
    </source>
</evidence>
<evidence type="ECO:0000313" key="3">
    <source>
        <dbReference type="EMBL" id="MBH8588286.1"/>
    </source>
</evidence>
<name>A0ABS0QG84_THEVU</name>
<dbReference type="PANTHER" id="PTHR11487">
    <property type="entry name" value="THIOESTERASE"/>
    <property type="match status" value="1"/>
</dbReference>
<dbReference type="InterPro" id="IPR001031">
    <property type="entry name" value="Thioesterase"/>
</dbReference>
<dbReference type="Pfam" id="PF00975">
    <property type="entry name" value="Thioesterase"/>
    <property type="match status" value="1"/>
</dbReference>
<dbReference type="Proteomes" id="UP000641910">
    <property type="component" value="Unassembled WGS sequence"/>
</dbReference>
<dbReference type="SUPFAM" id="SSF53474">
    <property type="entry name" value="alpha/beta-Hydrolases"/>
    <property type="match status" value="1"/>
</dbReference>
<protein>
    <submittedName>
        <fullName evidence="3">Thioesterase</fullName>
    </submittedName>
</protein>
<organism evidence="3 4">
    <name type="scientific">Thermoactinomyces vulgaris</name>
    <dbReference type="NCBI Taxonomy" id="2026"/>
    <lineage>
        <taxon>Bacteria</taxon>
        <taxon>Bacillati</taxon>
        <taxon>Bacillota</taxon>
        <taxon>Bacilli</taxon>
        <taxon>Bacillales</taxon>
        <taxon>Thermoactinomycetaceae</taxon>
        <taxon>Thermoactinomyces</taxon>
    </lineage>
</organism>
<comment type="caution">
    <text evidence="3">The sequence shown here is derived from an EMBL/GenBank/DDBJ whole genome shotgun (WGS) entry which is preliminary data.</text>
</comment>
<sequence length="246" mass="27957">MQNPYQLKQLRLFAFPYAGGSSNIYHDLKSYLPAEVDFCPVELPGRGRRLTEPLCENMACLVEDVSQQIKGQLDLPFAFFGYSMGSLLAYELAVRFQKEGETPVALYVAASRAPHLPRRDLDIGDLSDDEALITKLRQLNGTPEEVWQNPELLEIVLPILRADFSVVSRYTYEPAAPLSCPVIAFGGERDLDVSEEALLEWERHSNGSFRHYIYPGDHFFIHGNKDDFFKTLSRELNRVIKEKVNG</sequence>
<dbReference type="RefSeq" id="WP_049720630.1">
    <property type="nucleotide sequence ID" value="NZ_CP036487.1"/>
</dbReference>
<evidence type="ECO:0000313" key="4">
    <source>
        <dbReference type="Proteomes" id="UP000641910"/>
    </source>
</evidence>
<reference evidence="3 4" key="1">
    <citation type="submission" date="2020-12" db="EMBL/GenBank/DDBJ databases">
        <title>WGS of Thermoactinomyces spp.</title>
        <authorList>
            <person name="Cheng K."/>
        </authorList>
    </citation>
    <scope>NUCLEOTIDE SEQUENCE [LARGE SCALE GENOMIC DNA]</scope>
    <source>
        <strain evidence="4">CICC 10650\ACCC 41061</strain>
    </source>
</reference>
<keyword evidence="4" id="KW-1185">Reference proteome</keyword>
<gene>
    <name evidence="3" type="ORF">I8U22_05550</name>
</gene>
<proteinExistence type="inferred from homology"/>
<dbReference type="EMBL" id="JAECVU010000002">
    <property type="protein sequence ID" value="MBH8588286.1"/>
    <property type="molecule type" value="Genomic_DNA"/>
</dbReference>
<dbReference type="InterPro" id="IPR029058">
    <property type="entry name" value="AB_hydrolase_fold"/>
</dbReference>
<dbReference type="InterPro" id="IPR012223">
    <property type="entry name" value="TEII"/>
</dbReference>
<comment type="similarity">
    <text evidence="1">Belongs to the thioesterase family.</text>
</comment>
<dbReference type="PANTHER" id="PTHR11487:SF0">
    <property type="entry name" value="S-ACYL FATTY ACID SYNTHASE THIOESTERASE, MEDIUM CHAIN"/>
    <property type="match status" value="1"/>
</dbReference>
<accession>A0ABS0QG84</accession>
<evidence type="ECO:0000256" key="1">
    <source>
        <dbReference type="ARBA" id="ARBA00007169"/>
    </source>
</evidence>
<feature type="domain" description="Thioesterase" evidence="2">
    <location>
        <begin position="11"/>
        <end position="234"/>
    </location>
</feature>
<dbReference type="Gene3D" id="3.40.50.1820">
    <property type="entry name" value="alpha/beta hydrolase"/>
    <property type="match status" value="1"/>
</dbReference>